<dbReference type="PANTHER" id="PTHR43133:SF51">
    <property type="entry name" value="RNA POLYMERASE SIGMA FACTOR"/>
    <property type="match status" value="1"/>
</dbReference>
<organism evidence="9 10">
    <name type="scientific">Paenibacillus aquistagni</name>
    <dbReference type="NCBI Taxonomy" id="1852522"/>
    <lineage>
        <taxon>Bacteria</taxon>
        <taxon>Bacillati</taxon>
        <taxon>Bacillota</taxon>
        <taxon>Bacilli</taxon>
        <taxon>Bacillales</taxon>
        <taxon>Paenibacillaceae</taxon>
        <taxon>Paenibacillus</taxon>
    </lineage>
</organism>
<evidence type="ECO:0000313" key="9">
    <source>
        <dbReference type="EMBL" id="SMG52316.1"/>
    </source>
</evidence>
<dbReference type="InterPro" id="IPR013249">
    <property type="entry name" value="RNA_pol_sigma70_r4_t2"/>
</dbReference>
<name>A0A1X7LEN0_9BACL</name>
<gene>
    <name evidence="9" type="ORF">SAMN06295960_3395</name>
</gene>
<dbReference type="SUPFAM" id="SSF88659">
    <property type="entry name" value="Sigma3 and sigma4 domains of RNA polymerase sigma factors"/>
    <property type="match status" value="1"/>
</dbReference>
<dbReference type="RefSeq" id="WP_085496021.1">
    <property type="nucleotide sequence ID" value="NZ_FXAZ01000004.1"/>
</dbReference>
<feature type="domain" description="RNA polymerase sigma-70 region 2" evidence="7">
    <location>
        <begin position="20"/>
        <end position="87"/>
    </location>
</feature>
<feature type="domain" description="RNA polymerase sigma factor 70 region 4 type 2" evidence="8">
    <location>
        <begin position="119"/>
        <end position="170"/>
    </location>
</feature>
<evidence type="ECO:0000256" key="2">
    <source>
        <dbReference type="ARBA" id="ARBA00023015"/>
    </source>
</evidence>
<dbReference type="STRING" id="1852522.SAMN06295960_3395"/>
<dbReference type="InterPro" id="IPR000838">
    <property type="entry name" value="RNA_pol_sigma70_ECF_CS"/>
</dbReference>
<proteinExistence type="inferred from homology"/>
<dbReference type="GO" id="GO:0006352">
    <property type="term" value="P:DNA-templated transcription initiation"/>
    <property type="evidence" value="ECO:0007669"/>
    <property type="project" value="InterPro"/>
</dbReference>
<evidence type="ECO:0000313" key="10">
    <source>
        <dbReference type="Proteomes" id="UP000193834"/>
    </source>
</evidence>
<dbReference type="Gene3D" id="1.10.10.10">
    <property type="entry name" value="Winged helix-like DNA-binding domain superfamily/Winged helix DNA-binding domain"/>
    <property type="match status" value="1"/>
</dbReference>
<dbReference type="GO" id="GO:0006950">
    <property type="term" value="P:response to stress"/>
    <property type="evidence" value="ECO:0007669"/>
    <property type="project" value="UniProtKB-ARBA"/>
</dbReference>
<evidence type="ECO:0000256" key="1">
    <source>
        <dbReference type="ARBA" id="ARBA00010641"/>
    </source>
</evidence>
<dbReference type="PROSITE" id="PS01063">
    <property type="entry name" value="SIGMA70_ECF"/>
    <property type="match status" value="1"/>
</dbReference>
<dbReference type="EMBL" id="FXAZ01000004">
    <property type="protein sequence ID" value="SMG52316.1"/>
    <property type="molecule type" value="Genomic_DNA"/>
</dbReference>
<dbReference type="InterPro" id="IPR036388">
    <property type="entry name" value="WH-like_DNA-bd_sf"/>
</dbReference>
<keyword evidence="2 6" id="KW-0805">Transcription regulation</keyword>
<dbReference type="InterPro" id="IPR007627">
    <property type="entry name" value="RNA_pol_sigma70_r2"/>
</dbReference>
<dbReference type="InterPro" id="IPR013324">
    <property type="entry name" value="RNA_pol_sigma_r3/r4-like"/>
</dbReference>
<dbReference type="InterPro" id="IPR014284">
    <property type="entry name" value="RNA_pol_sigma-70_dom"/>
</dbReference>
<protein>
    <recommendedName>
        <fullName evidence="6">RNA polymerase sigma factor</fullName>
    </recommendedName>
</protein>
<dbReference type="GO" id="GO:0016987">
    <property type="term" value="F:sigma factor activity"/>
    <property type="evidence" value="ECO:0007669"/>
    <property type="project" value="UniProtKB-KW"/>
</dbReference>
<evidence type="ECO:0000256" key="3">
    <source>
        <dbReference type="ARBA" id="ARBA00023082"/>
    </source>
</evidence>
<sequence>MEEEWVARLLQQDKEALALIVEQYGDDVLRTARWLTGDYHAAEDIVQEVFLKVYRSIGQLREPSKLRPWIMKITVHMCKAQMRKASWSQLLLNPKGWALLFVRSDHMVAIDEDISLRLTLEEILKELPYHYREVIVLHYYYDLSIDQMREWTGVSAGTLKSRLSRARMRLSQLWKEEEDNETAFESTKGMG</sequence>
<dbReference type="PANTHER" id="PTHR43133">
    <property type="entry name" value="RNA POLYMERASE ECF-TYPE SIGMA FACTO"/>
    <property type="match status" value="1"/>
</dbReference>
<reference evidence="9 10" key="1">
    <citation type="submission" date="2017-04" db="EMBL/GenBank/DDBJ databases">
        <authorList>
            <person name="Afonso C.L."/>
            <person name="Miller P.J."/>
            <person name="Scott M.A."/>
            <person name="Spackman E."/>
            <person name="Goraichik I."/>
            <person name="Dimitrov K.M."/>
            <person name="Suarez D.L."/>
            <person name="Swayne D.E."/>
        </authorList>
    </citation>
    <scope>NUCLEOTIDE SEQUENCE [LARGE SCALE GENOMIC DNA]</scope>
    <source>
        <strain evidence="9 10">11</strain>
    </source>
</reference>
<dbReference type="AlphaFoldDB" id="A0A1X7LEN0"/>
<evidence type="ECO:0000256" key="5">
    <source>
        <dbReference type="ARBA" id="ARBA00023163"/>
    </source>
</evidence>
<keyword evidence="4 6" id="KW-0238">DNA-binding</keyword>
<keyword evidence="3 6" id="KW-0731">Sigma factor</keyword>
<dbReference type="GO" id="GO:0003677">
    <property type="term" value="F:DNA binding"/>
    <property type="evidence" value="ECO:0007669"/>
    <property type="project" value="UniProtKB-KW"/>
</dbReference>
<dbReference type="SUPFAM" id="SSF88946">
    <property type="entry name" value="Sigma2 domain of RNA polymerase sigma factors"/>
    <property type="match status" value="1"/>
</dbReference>
<dbReference type="Proteomes" id="UP000193834">
    <property type="component" value="Unassembled WGS sequence"/>
</dbReference>
<comment type="similarity">
    <text evidence="1 6">Belongs to the sigma-70 factor family. ECF subfamily.</text>
</comment>
<dbReference type="Pfam" id="PF08281">
    <property type="entry name" value="Sigma70_r4_2"/>
    <property type="match status" value="1"/>
</dbReference>
<dbReference type="CDD" id="cd06171">
    <property type="entry name" value="Sigma70_r4"/>
    <property type="match status" value="1"/>
</dbReference>
<evidence type="ECO:0000256" key="4">
    <source>
        <dbReference type="ARBA" id="ARBA00023125"/>
    </source>
</evidence>
<dbReference type="InterPro" id="IPR039425">
    <property type="entry name" value="RNA_pol_sigma-70-like"/>
</dbReference>
<keyword evidence="5 6" id="KW-0804">Transcription</keyword>
<dbReference type="Gene3D" id="1.10.1740.10">
    <property type="match status" value="1"/>
</dbReference>
<dbReference type="Pfam" id="PF04542">
    <property type="entry name" value="Sigma70_r2"/>
    <property type="match status" value="1"/>
</dbReference>
<dbReference type="InterPro" id="IPR013325">
    <property type="entry name" value="RNA_pol_sigma_r2"/>
</dbReference>
<keyword evidence="10" id="KW-1185">Reference proteome</keyword>
<accession>A0A1X7LEN0</accession>
<evidence type="ECO:0000256" key="6">
    <source>
        <dbReference type="RuleBase" id="RU000716"/>
    </source>
</evidence>
<dbReference type="OrthoDB" id="9794508at2"/>
<dbReference type="NCBIfam" id="TIGR02937">
    <property type="entry name" value="sigma70-ECF"/>
    <property type="match status" value="1"/>
</dbReference>
<evidence type="ECO:0000259" key="7">
    <source>
        <dbReference type="Pfam" id="PF04542"/>
    </source>
</evidence>
<evidence type="ECO:0000259" key="8">
    <source>
        <dbReference type="Pfam" id="PF08281"/>
    </source>
</evidence>